<evidence type="ECO:0000256" key="1">
    <source>
        <dbReference type="SAM" id="MobiDB-lite"/>
    </source>
</evidence>
<gene>
    <name evidence="2" type="ORF">B0T16DRAFT_408616</name>
</gene>
<keyword evidence="3" id="KW-1185">Reference proteome</keyword>
<reference evidence="2" key="1">
    <citation type="submission" date="2023-06" db="EMBL/GenBank/DDBJ databases">
        <title>Genome-scale phylogeny and comparative genomics of the fungal order Sordariales.</title>
        <authorList>
            <consortium name="Lawrence Berkeley National Laboratory"/>
            <person name="Hensen N."/>
            <person name="Bonometti L."/>
            <person name="Westerberg I."/>
            <person name="Brannstrom I.O."/>
            <person name="Guillou S."/>
            <person name="Cros-Aarteil S."/>
            <person name="Calhoun S."/>
            <person name="Haridas S."/>
            <person name="Kuo A."/>
            <person name="Mondo S."/>
            <person name="Pangilinan J."/>
            <person name="Riley R."/>
            <person name="Labutti K."/>
            <person name="Andreopoulos B."/>
            <person name="Lipzen A."/>
            <person name="Chen C."/>
            <person name="Yanf M."/>
            <person name="Daum C."/>
            <person name="Ng V."/>
            <person name="Clum A."/>
            <person name="Steindorff A."/>
            <person name="Ohm R."/>
            <person name="Martin F."/>
            <person name="Silar P."/>
            <person name="Natvig D."/>
            <person name="Lalanne C."/>
            <person name="Gautier V."/>
            <person name="Ament-Velasquez S.L."/>
            <person name="Kruys A."/>
            <person name="Hutchinson M.I."/>
            <person name="Powell A.J."/>
            <person name="Barry K."/>
            <person name="Miller A.N."/>
            <person name="Grigoriev I.V."/>
            <person name="Debuchy R."/>
            <person name="Gladieux P."/>
            <person name="Thoren M.H."/>
            <person name="Johannesson H."/>
        </authorList>
    </citation>
    <scope>NUCLEOTIDE SEQUENCE</scope>
    <source>
        <strain evidence="2">SMH2532-1</strain>
    </source>
</reference>
<evidence type="ECO:0000313" key="3">
    <source>
        <dbReference type="Proteomes" id="UP001174936"/>
    </source>
</evidence>
<accession>A0AA39YB40</accession>
<comment type="caution">
    <text evidence="2">The sequence shown here is derived from an EMBL/GenBank/DDBJ whole genome shotgun (WGS) entry which is preliminary data.</text>
</comment>
<organism evidence="2 3">
    <name type="scientific">Cercophora newfieldiana</name>
    <dbReference type="NCBI Taxonomy" id="92897"/>
    <lineage>
        <taxon>Eukaryota</taxon>
        <taxon>Fungi</taxon>
        <taxon>Dikarya</taxon>
        <taxon>Ascomycota</taxon>
        <taxon>Pezizomycotina</taxon>
        <taxon>Sordariomycetes</taxon>
        <taxon>Sordariomycetidae</taxon>
        <taxon>Sordariales</taxon>
        <taxon>Lasiosphaeriaceae</taxon>
        <taxon>Cercophora</taxon>
    </lineage>
</organism>
<feature type="region of interest" description="Disordered" evidence="1">
    <location>
        <begin position="51"/>
        <end position="128"/>
    </location>
</feature>
<dbReference type="Proteomes" id="UP001174936">
    <property type="component" value="Unassembled WGS sequence"/>
</dbReference>
<protein>
    <submittedName>
        <fullName evidence="2">Uncharacterized protein</fullName>
    </submittedName>
</protein>
<name>A0AA39YB40_9PEZI</name>
<sequence length="128" mass="14634">METGRPRPRLERCLGPLVHAEYRRVLRSTLGDCNVRRRAHQSPVQRWRLPECSGLHAATPPRRRHTQPPQPFAVHRLSRHHLPSRDPPAALPPQISCSWRCSRQPRTRARPAGPSGSIAQDKLTESDR</sequence>
<evidence type="ECO:0000313" key="2">
    <source>
        <dbReference type="EMBL" id="KAK0648685.1"/>
    </source>
</evidence>
<dbReference type="EMBL" id="JAULSV010000003">
    <property type="protein sequence ID" value="KAK0648685.1"/>
    <property type="molecule type" value="Genomic_DNA"/>
</dbReference>
<dbReference type="AlphaFoldDB" id="A0AA39YB40"/>
<proteinExistence type="predicted"/>